<sequence>MMAVEKQLGNVDETEGERYHRFFGDVGEEEDELEESEDEVTLALESHDPLTSTVAAIVAEEIEKSSCSPIAVTAAAHLCVQAGVFDAFTSEEISEERLKNNGTVSQSSTNREIRLVPHTEDIELEAKPISQFESNYGLCTKALPDVLCGTQRVYRVQIQAEKFFVQQRPASLPFTDKDARRAAASIQVLVDLLIDFKVPLNIDTILEIWVDDNNENEPSTSEQEVSSLPYAHLLGSYAKIIGDEDNDTTANILNDNLNLECRPIELHYRRAP</sequence>
<reference evidence="1" key="1">
    <citation type="submission" date="2021-01" db="EMBL/GenBank/DDBJ databases">
        <authorList>
            <person name="Corre E."/>
            <person name="Pelletier E."/>
            <person name="Niang G."/>
            <person name="Scheremetjew M."/>
            <person name="Finn R."/>
            <person name="Kale V."/>
            <person name="Holt S."/>
            <person name="Cochrane G."/>
            <person name="Meng A."/>
            <person name="Brown T."/>
            <person name="Cohen L."/>
        </authorList>
    </citation>
    <scope>NUCLEOTIDE SEQUENCE</scope>
    <source>
        <strain evidence="1">CCMP1510</strain>
    </source>
</reference>
<name>A0A7S3JUF3_9STRA</name>
<gene>
    <name evidence="1" type="ORF">ALAG00032_LOCUS6084</name>
</gene>
<evidence type="ECO:0000313" key="1">
    <source>
        <dbReference type="EMBL" id="CAE0365342.1"/>
    </source>
</evidence>
<dbReference type="AlphaFoldDB" id="A0A7S3JUF3"/>
<proteinExistence type="predicted"/>
<protein>
    <submittedName>
        <fullName evidence="1">Uncharacterized protein</fullName>
    </submittedName>
</protein>
<organism evidence="1">
    <name type="scientific">Aureoumbra lagunensis</name>
    <dbReference type="NCBI Taxonomy" id="44058"/>
    <lineage>
        <taxon>Eukaryota</taxon>
        <taxon>Sar</taxon>
        <taxon>Stramenopiles</taxon>
        <taxon>Ochrophyta</taxon>
        <taxon>Pelagophyceae</taxon>
        <taxon>Pelagomonadales</taxon>
        <taxon>Aureoumbra</taxon>
    </lineage>
</organism>
<accession>A0A7S3JUF3</accession>
<dbReference type="EMBL" id="HBIJ01008615">
    <property type="protein sequence ID" value="CAE0365342.1"/>
    <property type="molecule type" value="Transcribed_RNA"/>
</dbReference>